<organism evidence="1 2">
    <name type="scientific">Aquarana catesbeiana</name>
    <name type="common">American bullfrog</name>
    <name type="synonym">Rana catesbeiana</name>
    <dbReference type="NCBI Taxonomy" id="8400"/>
    <lineage>
        <taxon>Eukaryota</taxon>
        <taxon>Metazoa</taxon>
        <taxon>Chordata</taxon>
        <taxon>Craniata</taxon>
        <taxon>Vertebrata</taxon>
        <taxon>Euteleostomi</taxon>
        <taxon>Amphibia</taxon>
        <taxon>Batrachia</taxon>
        <taxon>Anura</taxon>
        <taxon>Neobatrachia</taxon>
        <taxon>Ranoidea</taxon>
        <taxon>Ranidae</taxon>
        <taxon>Aquarana</taxon>
    </lineage>
</organism>
<evidence type="ECO:0000313" key="1">
    <source>
        <dbReference type="EMBL" id="PIO32447.1"/>
    </source>
</evidence>
<dbReference type="EMBL" id="KV931201">
    <property type="protein sequence ID" value="PIO32447.1"/>
    <property type="molecule type" value="Genomic_DNA"/>
</dbReference>
<gene>
    <name evidence="1" type="ORF">AB205_0098420</name>
</gene>
<reference evidence="2" key="1">
    <citation type="journal article" date="2017" name="Nat. Commun.">
        <title>The North American bullfrog draft genome provides insight into hormonal regulation of long noncoding RNA.</title>
        <authorList>
            <person name="Hammond S.A."/>
            <person name="Warren R.L."/>
            <person name="Vandervalk B.P."/>
            <person name="Kucuk E."/>
            <person name="Khan H."/>
            <person name="Gibb E.A."/>
            <person name="Pandoh P."/>
            <person name="Kirk H."/>
            <person name="Zhao Y."/>
            <person name="Jones M."/>
            <person name="Mungall A.J."/>
            <person name="Coope R."/>
            <person name="Pleasance S."/>
            <person name="Moore R.A."/>
            <person name="Holt R.A."/>
            <person name="Round J.M."/>
            <person name="Ohora S."/>
            <person name="Walle B.V."/>
            <person name="Veldhoen N."/>
            <person name="Helbing C.C."/>
            <person name="Birol I."/>
        </authorList>
    </citation>
    <scope>NUCLEOTIDE SEQUENCE [LARGE SCALE GENOMIC DNA]</scope>
</reference>
<sequence>MVHISETNLVANHAIYNKVCDPSQISNALLSFCLL</sequence>
<evidence type="ECO:0000313" key="2">
    <source>
        <dbReference type="Proteomes" id="UP000228934"/>
    </source>
</evidence>
<dbReference type="AlphaFoldDB" id="A0A2G9RX40"/>
<accession>A0A2G9RX40</accession>
<keyword evidence="2" id="KW-1185">Reference proteome</keyword>
<proteinExistence type="predicted"/>
<protein>
    <submittedName>
        <fullName evidence="1">Uncharacterized protein</fullName>
    </submittedName>
</protein>
<dbReference type="Proteomes" id="UP000228934">
    <property type="component" value="Unassembled WGS sequence"/>
</dbReference>
<name>A0A2G9RX40_AQUCT</name>